<accession>A0A8H5EXA1</accession>
<dbReference type="InterPro" id="IPR000253">
    <property type="entry name" value="FHA_dom"/>
</dbReference>
<comment type="caution">
    <text evidence="3">The sequence shown here is derived from an EMBL/GenBank/DDBJ whole genome shotgun (WGS) entry which is preliminary data.</text>
</comment>
<dbReference type="GO" id="GO:0005737">
    <property type="term" value="C:cytoplasm"/>
    <property type="evidence" value="ECO:0007669"/>
    <property type="project" value="TreeGrafter"/>
</dbReference>
<dbReference type="SUPFAM" id="SSF49879">
    <property type="entry name" value="SMAD/FHA domain"/>
    <property type="match status" value="1"/>
</dbReference>
<evidence type="ECO:0000313" key="4">
    <source>
        <dbReference type="Proteomes" id="UP000567179"/>
    </source>
</evidence>
<dbReference type="InterPro" id="IPR051176">
    <property type="entry name" value="Cent_Immune-Sig_Mod"/>
</dbReference>
<feature type="region of interest" description="Disordered" evidence="1">
    <location>
        <begin position="1"/>
        <end position="36"/>
    </location>
</feature>
<dbReference type="Gene3D" id="2.60.200.20">
    <property type="match status" value="1"/>
</dbReference>
<name>A0A8H5EXA1_9AGAR</name>
<dbReference type="PANTHER" id="PTHR15715">
    <property type="entry name" value="CENTROSOMAL PROTEIN OF 170 KDA"/>
    <property type="match status" value="1"/>
</dbReference>
<feature type="domain" description="FHA" evidence="2">
    <location>
        <begin position="78"/>
        <end position="117"/>
    </location>
</feature>
<dbReference type="Pfam" id="PF00498">
    <property type="entry name" value="FHA"/>
    <property type="match status" value="1"/>
</dbReference>
<dbReference type="Proteomes" id="UP000567179">
    <property type="component" value="Unassembled WGS sequence"/>
</dbReference>
<organism evidence="3 4">
    <name type="scientific">Psilocybe cf. subviscida</name>
    <dbReference type="NCBI Taxonomy" id="2480587"/>
    <lineage>
        <taxon>Eukaryota</taxon>
        <taxon>Fungi</taxon>
        <taxon>Dikarya</taxon>
        <taxon>Basidiomycota</taxon>
        <taxon>Agaricomycotina</taxon>
        <taxon>Agaricomycetes</taxon>
        <taxon>Agaricomycetidae</taxon>
        <taxon>Agaricales</taxon>
        <taxon>Agaricineae</taxon>
        <taxon>Strophariaceae</taxon>
        <taxon>Psilocybe</taxon>
    </lineage>
</organism>
<gene>
    <name evidence="3" type="ORF">D9619_007619</name>
</gene>
<dbReference type="InterPro" id="IPR008984">
    <property type="entry name" value="SMAD_FHA_dom_sf"/>
</dbReference>
<evidence type="ECO:0000259" key="2">
    <source>
        <dbReference type="Pfam" id="PF00498"/>
    </source>
</evidence>
<dbReference type="AlphaFoldDB" id="A0A8H5EXA1"/>
<feature type="compositionally biased region" description="Polar residues" evidence="1">
    <location>
        <begin position="1"/>
        <end position="16"/>
    </location>
</feature>
<keyword evidence="4" id="KW-1185">Reference proteome</keyword>
<dbReference type="OrthoDB" id="687730at2759"/>
<sequence length="187" mass="21061">MQKPSQNTSQLSNLRLPSTAAREHNHQPQARPFARMDRSRVVLHNYCAPASTPARDPSRSPNATGHDPTTFVQAQRFIFIKDVKSSNDTFINGERLSSEGHESEPFELKSDDIVELGIDIVGEDNKTIIRHKAAARVVCVFIEQDVAVAARANQHVMALHLQQLMYRWADTEEDKQEAWAGYRGRVA</sequence>
<evidence type="ECO:0000313" key="3">
    <source>
        <dbReference type="EMBL" id="KAF5315418.1"/>
    </source>
</evidence>
<feature type="region of interest" description="Disordered" evidence="1">
    <location>
        <begin position="48"/>
        <end position="68"/>
    </location>
</feature>
<dbReference type="PANTHER" id="PTHR15715:SF37">
    <property type="entry name" value="LD47843P"/>
    <property type="match status" value="1"/>
</dbReference>
<reference evidence="3 4" key="1">
    <citation type="journal article" date="2020" name="ISME J.">
        <title>Uncovering the hidden diversity of litter-decomposition mechanisms in mushroom-forming fungi.</title>
        <authorList>
            <person name="Floudas D."/>
            <person name="Bentzer J."/>
            <person name="Ahren D."/>
            <person name="Johansson T."/>
            <person name="Persson P."/>
            <person name="Tunlid A."/>
        </authorList>
    </citation>
    <scope>NUCLEOTIDE SEQUENCE [LARGE SCALE GENOMIC DNA]</scope>
    <source>
        <strain evidence="3 4">CBS 101986</strain>
    </source>
</reference>
<proteinExistence type="predicted"/>
<protein>
    <recommendedName>
        <fullName evidence="2">FHA domain-containing protein</fullName>
    </recommendedName>
</protein>
<dbReference type="EMBL" id="JAACJJ010000043">
    <property type="protein sequence ID" value="KAF5315418.1"/>
    <property type="molecule type" value="Genomic_DNA"/>
</dbReference>
<evidence type="ECO:0000256" key="1">
    <source>
        <dbReference type="SAM" id="MobiDB-lite"/>
    </source>
</evidence>